<evidence type="ECO:0000313" key="2">
    <source>
        <dbReference type="Proteomes" id="UP000070467"/>
    </source>
</evidence>
<dbReference type="Pfam" id="PF13419">
    <property type="entry name" value="HAD_2"/>
    <property type="match status" value="1"/>
</dbReference>
<dbReference type="GO" id="GO:0016787">
    <property type="term" value="F:hydrolase activity"/>
    <property type="evidence" value="ECO:0007669"/>
    <property type="project" value="UniProtKB-KW"/>
</dbReference>
<keyword evidence="1" id="KW-0378">Hydrolase</keyword>
<proteinExistence type="predicted"/>
<dbReference type="PANTHER" id="PTHR18901:SF38">
    <property type="entry name" value="PSEUDOURIDINE-5'-PHOSPHATASE"/>
    <property type="match status" value="1"/>
</dbReference>
<dbReference type="EMBL" id="LSDB01000035">
    <property type="protein sequence ID" value="KXB57717.1"/>
    <property type="molecule type" value="Genomic_DNA"/>
</dbReference>
<dbReference type="Gene3D" id="3.40.50.1000">
    <property type="entry name" value="HAD superfamily/HAD-like"/>
    <property type="match status" value="1"/>
</dbReference>
<evidence type="ECO:0000313" key="1">
    <source>
        <dbReference type="EMBL" id="KXB57717.1"/>
    </source>
</evidence>
<dbReference type="Proteomes" id="UP000070467">
    <property type="component" value="Unassembled WGS sequence"/>
</dbReference>
<gene>
    <name evidence="1" type="ORF">HMPREF1871_00795</name>
</gene>
<dbReference type="PANTHER" id="PTHR18901">
    <property type="entry name" value="2-DEOXYGLUCOSE-6-PHOSPHATE PHOSPHATASE 2"/>
    <property type="match status" value="1"/>
</dbReference>
<dbReference type="RefSeq" id="WP_066130252.1">
    <property type="nucleotide sequence ID" value="NZ_KQ959885.1"/>
</dbReference>
<dbReference type="InterPro" id="IPR023214">
    <property type="entry name" value="HAD_sf"/>
</dbReference>
<name>A0ABR5TLI1_9BACL</name>
<protein>
    <submittedName>
        <fullName evidence="1">HAD hydrolase, family IA, variant 3</fullName>
    </submittedName>
</protein>
<dbReference type="PRINTS" id="PR00413">
    <property type="entry name" value="HADHALOGNASE"/>
</dbReference>
<dbReference type="InterPro" id="IPR006439">
    <property type="entry name" value="HAD-SF_hydro_IA"/>
</dbReference>
<dbReference type="InterPro" id="IPR041492">
    <property type="entry name" value="HAD_2"/>
</dbReference>
<accession>A0ABR5TLI1</accession>
<dbReference type="InterPro" id="IPR023198">
    <property type="entry name" value="PGP-like_dom2"/>
</dbReference>
<dbReference type="SUPFAM" id="SSF56784">
    <property type="entry name" value="HAD-like"/>
    <property type="match status" value="1"/>
</dbReference>
<reference evidence="1 2" key="1">
    <citation type="submission" date="2016-01" db="EMBL/GenBank/DDBJ databases">
        <authorList>
            <person name="Mitreva M."/>
            <person name="Pepin K.H."/>
            <person name="Mihindukulasuriya K.A."/>
            <person name="Fulton R."/>
            <person name="Fronick C."/>
            <person name="O'Laughlin M."/>
            <person name="Miner T."/>
            <person name="Herter B."/>
            <person name="Rosa B.A."/>
            <person name="Cordes M."/>
            <person name="Tomlinson C."/>
            <person name="Wollam A."/>
            <person name="Palsikar V.B."/>
            <person name="Mardis E.R."/>
            <person name="Wilson R.K."/>
        </authorList>
    </citation>
    <scope>NUCLEOTIDE SEQUENCE [LARGE SCALE GENOMIC DNA]</scope>
    <source>
        <strain evidence="1 2">KA00071</strain>
    </source>
</reference>
<sequence>MKIEGAIFDFDGTLYDSMGIWEEVGSIYLKSQGKNPEKNLNRKIKNMSLEQSAEYFNKKYNLNKTKKQIINEINEQIKTAYSEKIEPKKGAAEFLEKLKNLKIKMIIATATDKFLIEKALKRNKLDIYFLDIITCNIVGKGKDNPLIYYKAMEKLKTKKETTLIFEDSYFASKTAKDSGFLVCGIYDKYENKKRELKMISDYYLENFMGNINLK</sequence>
<dbReference type="SFLD" id="SFLDS00003">
    <property type="entry name" value="Haloacid_Dehalogenase"/>
    <property type="match status" value="1"/>
</dbReference>
<dbReference type="Gene3D" id="1.10.150.240">
    <property type="entry name" value="Putative phosphatase, domain 2"/>
    <property type="match status" value="1"/>
</dbReference>
<dbReference type="NCBIfam" id="TIGR01509">
    <property type="entry name" value="HAD-SF-IA-v3"/>
    <property type="match status" value="1"/>
</dbReference>
<keyword evidence="2" id="KW-1185">Reference proteome</keyword>
<comment type="caution">
    <text evidence="1">The sequence shown here is derived from an EMBL/GenBank/DDBJ whole genome shotgun (WGS) entry which is preliminary data.</text>
</comment>
<dbReference type="SFLD" id="SFLDG01129">
    <property type="entry name" value="C1.5:_HAD__Beta-PGM__Phosphata"/>
    <property type="match status" value="1"/>
</dbReference>
<dbReference type="CDD" id="cd07505">
    <property type="entry name" value="HAD_BPGM-like"/>
    <property type="match status" value="1"/>
</dbReference>
<organism evidence="1 2">
    <name type="scientific">Gemelliphila asaccharolytica</name>
    <dbReference type="NCBI Taxonomy" id="502393"/>
    <lineage>
        <taxon>Bacteria</taxon>
        <taxon>Bacillati</taxon>
        <taxon>Bacillota</taxon>
        <taxon>Bacilli</taxon>
        <taxon>Bacillales</taxon>
        <taxon>Gemellaceae</taxon>
        <taxon>Gemelliphila</taxon>
    </lineage>
</organism>
<dbReference type="InterPro" id="IPR036412">
    <property type="entry name" value="HAD-like_sf"/>
</dbReference>